<dbReference type="GO" id="GO:0033925">
    <property type="term" value="F:mannosyl-glycoprotein endo-beta-N-acetylglucosaminidase activity"/>
    <property type="evidence" value="ECO:0007669"/>
    <property type="project" value="UniProtKB-EC"/>
</dbReference>
<evidence type="ECO:0000313" key="3">
    <source>
        <dbReference type="Proteomes" id="UP000695562"/>
    </source>
</evidence>
<sequence>MTSTPPASSSKLLYDFVYLDSPLKHSWKSIIDRGTQQSNQQPITSLSFSTFIYFLSTPSQPIPVNVEQVLDKKKNVSLSKIPLFRQSSITCSLFSQHHQYRDYVELTLSDPVSSLRDNSIKLHYNRWEHVVYHISVVDNKYIDCVKVYVNGKIYITTNYTASGDDLLPTLTTAPLVIGDKEKKYEEQPIMFGQFMVHFNKTAAEIVSPSVCGPVPTYPVSNANEPGLYYQDAFVPIDSLLDLKAWDAKYVSPLHKAAIPLAKRKPHQHPLRFHCHDYNFGYLWDRYSQTCQLPRIDKAYAFHHWNLVDIFNYFSHHRITVPPVSWINAAHRNGVKVLGTVILEWDEAVSDACLLVDGIDGDPYYFANKLIQLCQVYGFDGWLMNVECNLPSAEYADKYCKFLRYLTDHLHQCVPESLVIWYDSVCMNGKLVWQNELNSNNHSFFMSCDGIFLNYRWDENKLADSFLCAGPARARDVFVGTDVWGRGTYGGGGLNTHKGLSVANRFGLSSAIFGPGWSHENTHSSLKIIREKESSLWNNTVIGLNLLENGSCENNDLSFWKIEENGGDGWGVTESGQGINGGKAFVSSYKWCTKSFLIDLELNGFDRAHLDQAPSIEYEFYYCGTGPNNEDLIRVEFELLDANNEIVAKYHSREIVTGEQYKRFTLLITDYPPETLKYIYCKISCRDKENWAGRYGAKVTAHHLAILAPQANKELLSIQDYTKEREMEFNANTTFSTDFNIGKGKFYWINGKKVRETPWVQLSDQSLLGSSLQYCKENPLLLKSLNFELGFNGGSCLNIRGKIIHPSPTTLFYLDLPCHTFAQLDLSFAWKSSNSQTKITLALEFDDQTTIYFTPKGTTTSQQIEFFGGSIDLRSLIIPKKTSLLDNGWTLSEFSIDQSLFKDCKSIKKIQFIGYILHDTSLNINPLFDVNIGQISINGNETTTNAGDKIIGSIDYKKYWKALSIDREDDKDIFDIVLQWKQITSIPLLKCHHIYINNQFKDVCYSNGVYVIENTTLPITVKLQCIDNVNSVIDETELTIN</sequence>
<gene>
    <name evidence="2" type="ORF">CYY_003207</name>
</gene>
<dbReference type="InterPro" id="IPR032979">
    <property type="entry name" value="ENGase"/>
</dbReference>
<dbReference type="Proteomes" id="UP000695562">
    <property type="component" value="Unassembled WGS sequence"/>
</dbReference>
<dbReference type="SUPFAM" id="SSF49785">
    <property type="entry name" value="Galactose-binding domain-like"/>
    <property type="match status" value="1"/>
</dbReference>
<organism evidence="2 3">
    <name type="scientific">Polysphondylium violaceum</name>
    <dbReference type="NCBI Taxonomy" id="133409"/>
    <lineage>
        <taxon>Eukaryota</taxon>
        <taxon>Amoebozoa</taxon>
        <taxon>Evosea</taxon>
        <taxon>Eumycetozoa</taxon>
        <taxon>Dictyostelia</taxon>
        <taxon>Dictyosteliales</taxon>
        <taxon>Dictyosteliaceae</taxon>
        <taxon>Polysphondylium</taxon>
    </lineage>
</organism>
<dbReference type="GO" id="GO:0005829">
    <property type="term" value="C:cytosol"/>
    <property type="evidence" value="ECO:0007669"/>
    <property type="project" value="UniProtKB-SubCell"/>
</dbReference>
<evidence type="ECO:0000259" key="1">
    <source>
        <dbReference type="PROSITE" id="PS51114"/>
    </source>
</evidence>
<dbReference type="InterPro" id="IPR007397">
    <property type="entry name" value="F-box-assoc_dom"/>
</dbReference>
<reference evidence="2" key="1">
    <citation type="submission" date="2020-01" db="EMBL/GenBank/DDBJ databases">
        <title>Development of genomics and gene disruption for Polysphondylium violaceum indicates a role for the polyketide synthase stlB in stalk morphogenesis.</title>
        <authorList>
            <person name="Narita B."/>
            <person name="Kawabe Y."/>
            <person name="Kin K."/>
            <person name="Saito T."/>
            <person name="Gibbs R."/>
            <person name="Kuspa A."/>
            <person name="Muzny D."/>
            <person name="Queller D."/>
            <person name="Richards S."/>
            <person name="Strassman J."/>
            <person name="Sucgang R."/>
            <person name="Worley K."/>
            <person name="Schaap P."/>
        </authorList>
    </citation>
    <scope>NUCLEOTIDE SEQUENCE</scope>
    <source>
        <strain evidence="2">QSvi11</strain>
    </source>
</reference>
<dbReference type="Gene3D" id="3.20.20.80">
    <property type="entry name" value="Glycosidases"/>
    <property type="match status" value="1"/>
</dbReference>
<accession>A0A8J4PY06</accession>
<comment type="caution">
    <text evidence="2">The sequence shown here is derived from an EMBL/GenBank/DDBJ whole genome shotgun (WGS) entry which is preliminary data.</text>
</comment>
<keyword evidence="3" id="KW-1185">Reference proteome</keyword>
<evidence type="ECO:0000313" key="2">
    <source>
        <dbReference type="EMBL" id="KAF2075470.1"/>
    </source>
</evidence>
<dbReference type="InterPro" id="IPR005201">
    <property type="entry name" value="TIM_ENGase"/>
</dbReference>
<dbReference type="Gene3D" id="2.60.120.260">
    <property type="entry name" value="Galactose-binding domain-like"/>
    <property type="match status" value="2"/>
</dbReference>
<dbReference type="PANTHER" id="PTHR13246:SF1">
    <property type="entry name" value="CYTOSOLIC ENDO-BETA-N-ACETYLGLUCOSAMINIDASE"/>
    <property type="match status" value="1"/>
</dbReference>
<dbReference type="SMART" id="SM01198">
    <property type="entry name" value="FBA"/>
    <property type="match status" value="1"/>
</dbReference>
<dbReference type="OrthoDB" id="21221at2759"/>
<dbReference type="PANTHER" id="PTHR13246">
    <property type="entry name" value="ENDO BETA N-ACETYLGLUCOSAMINIDASE"/>
    <property type="match status" value="1"/>
</dbReference>
<dbReference type="EMBL" id="AJWJ01000098">
    <property type="protein sequence ID" value="KAF2075470.1"/>
    <property type="molecule type" value="Genomic_DNA"/>
</dbReference>
<dbReference type="PROSITE" id="PS51114">
    <property type="entry name" value="FBA"/>
    <property type="match status" value="1"/>
</dbReference>
<proteinExistence type="predicted"/>
<feature type="domain" description="FBA" evidence="1">
    <location>
        <begin position="535"/>
        <end position="707"/>
    </location>
</feature>
<name>A0A8J4PY06_9MYCE</name>
<dbReference type="InterPro" id="IPR008979">
    <property type="entry name" value="Galactose-bd-like_sf"/>
</dbReference>
<dbReference type="Pfam" id="PF03644">
    <property type="entry name" value="Glyco_hydro_85"/>
    <property type="match status" value="1"/>
</dbReference>
<dbReference type="Pfam" id="PF04300">
    <property type="entry name" value="FBA"/>
    <property type="match status" value="1"/>
</dbReference>
<protein>
    <recommendedName>
        <fullName evidence="1">FBA domain-containing protein</fullName>
    </recommendedName>
</protein>
<dbReference type="AlphaFoldDB" id="A0A8J4PY06"/>